<comment type="caution">
    <text evidence="3">The sequence shown here is derived from an EMBL/GenBank/DDBJ whole genome shotgun (WGS) entry which is preliminary data.</text>
</comment>
<feature type="transmembrane region" description="Helical" evidence="2">
    <location>
        <begin position="666"/>
        <end position="687"/>
    </location>
</feature>
<accession>A0ABR1HA60</accession>
<evidence type="ECO:0000313" key="3">
    <source>
        <dbReference type="EMBL" id="KAK7418013.1"/>
    </source>
</evidence>
<keyword evidence="2" id="KW-1133">Transmembrane helix</keyword>
<feature type="compositionally biased region" description="Polar residues" evidence="1">
    <location>
        <begin position="1"/>
        <end position="17"/>
    </location>
</feature>
<organism evidence="3 4">
    <name type="scientific">Neonectria magnoliae</name>
    <dbReference type="NCBI Taxonomy" id="2732573"/>
    <lineage>
        <taxon>Eukaryota</taxon>
        <taxon>Fungi</taxon>
        <taxon>Dikarya</taxon>
        <taxon>Ascomycota</taxon>
        <taxon>Pezizomycotina</taxon>
        <taxon>Sordariomycetes</taxon>
        <taxon>Hypocreomycetidae</taxon>
        <taxon>Hypocreales</taxon>
        <taxon>Nectriaceae</taxon>
        <taxon>Neonectria</taxon>
    </lineage>
</organism>
<gene>
    <name evidence="3" type="ORF">QQZ08_011410</name>
</gene>
<protein>
    <submittedName>
        <fullName evidence="3">Uncharacterized protein</fullName>
    </submittedName>
</protein>
<keyword evidence="4" id="KW-1185">Reference proteome</keyword>
<feature type="transmembrane region" description="Helical" evidence="2">
    <location>
        <begin position="235"/>
        <end position="253"/>
    </location>
</feature>
<sequence length="782" mass="89034">MDRYPNDNNDNDWQPSGNIPRKPVGSPEFSSMSSPTTPQTPWMGHSNAYFTHSPSRSIDTSYPSPSSIWDPVQQTPPSTKTRPRNRKTESQTALLNPFLTNDFPPVRPPDVRPPDRPPPYRPRINDWFRNHWTPAWSMYAFLAAGIAFAVGHHAFYNRLHGKEADNQLRMLRYGTAIAFFAKASLVTAAILAYRQRVWMMVRRKLLTLGAVDSLFAAAEDLTALFHWEAFKGAKVAMCLAIYIWATPLVVILTSETLSVLPKTVRQHTMCPNITTLNFTHEETNDFRVPKVTEGEGLYKLSVSIWNTTTTEKFVDESDPNQFDYWTSSSQQFKEIMMRSQYLQQAVFRKNASVDVCGNGWNCSYAIQFTGPAYKCEELASGVGDKVRKLGDASAPFNTSLMLPEGNQMYLALADKGDYGLEQVRDTQQGGRPKQKPPYPKNMGAFRTEPLLWIGYVSTKLAPKDMPLDKDSDSFSSDDFVPKIIGCEHYEMDYKVEMNYTNGIQSQRVHRSNPRKIIDTRFLEGVHQKDQRLKDNTTATPSSNYIFPKDVRKYRKTATYHSIGKQLRDIINGTIVFENRVSDTRAVESRLINRKNYLPVKNFTVELEKFYEEMVLSLLSDQQFLAVSMARNASKMALMNGSDEHTMYPCVRERTTNCYFYHIEDLWVVYALAILMAVAGVLLGIGAMGHEYVMKDTRFSSIVAATRGQSLNRVHWEADPDIKKLKVGFGLVPDVAGESKYGFGLEGDVAQHKPESTTRSPVIQLMEWRERRASRLMDEMRPR</sequence>
<dbReference type="Proteomes" id="UP001498421">
    <property type="component" value="Unassembled WGS sequence"/>
</dbReference>
<evidence type="ECO:0000256" key="1">
    <source>
        <dbReference type="SAM" id="MobiDB-lite"/>
    </source>
</evidence>
<dbReference type="PANTHER" id="PTHR35041:SF3">
    <property type="entry name" value="FORMYLMETHIONINE DEFORMYLASE-LIKE PROTEIN"/>
    <property type="match status" value="1"/>
</dbReference>
<feature type="transmembrane region" description="Helical" evidence="2">
    <location>
        <begin position="176"/>
        <end position="193"/>
    </location>
</feature>
<dbReference type="EMBL" id="JAZAVK010000174">
    <property type="protein sequence ID" value="KAK7418013.1"/>
    <property type="molecule type" value="Genomic_DNA"/>
</dbReference>
<keyword evidence="2" id="KW-0812">Transmembrane</keyword>
<dbReference type="PANTHER" id="PTHR35041">
    <property type="entry name" value="MEDIATOR OF RNA POLYMERASE II TRANSCRIPTION SUBUNIT 1"/>
    <property type="match status" value="1"/>
</dbReference>
<feature type="transmembrane region" description="Helical" evidence="2">
    <location>
        <begin position="136"/>
        <end position="156"/>
    </location>
</feature>
<feature type="compositionally biased region" description="Polar residues" evidence="1">
    <location>
        <begin position="48"/>
        <end position="80"/>
    </location>
</feature>
<feature type="compositionally biased region" description="Low complexity" evidence="1">
    <location>
        <begin position="30"/>
        <end position="41"/>
    </location>
</feature>
<feature type="region of interest" description="Disordered" evidence="1">
    <location>
        <begin position="1"/>
        <end position="118"/>
    </location>
</feature>
<evidence type="ECO:0000313" key="4">
    <source>
        <dbReference type="Proteomes" id="UP001498421"/>
    </source>
</evidence>
<keyword evidence="2" id="KW-0472">Membrane</keyword>
<evidence type="ECO:0000256" key="2">
    <source>
        <dbReference type="SAM" id="Phobius"/>
    </source>
</evidence>
<proteinExistence type="predicted"/>
<reference evidence="3 4" key="1">
    <citation type="journal article" date="2025" name="Microbiol. Resour. Announc.">
        <title>Draft genome sequences for Neonectria magnoliae and Neonectria punicea, canker pathogens of Liriodendron tulipifera and Acer saccharum in West Virginia.</title>
        <authorList>
            <person name="Petronek H.M."/>
            <person name="Kasson M.T."/>
            <person name="Metheny A.M."/>
            <person name="Stauder C.M."/>
            <person name="Lovett B."/>
            <person name="Lynch S.C."/>
            <person name="Garnas J.R."/>
            <person name="Kasson L.R."/>
            <person name="Stajich J.E."/>
        </authorList>
    </citation>
    <scope>NUCLEOTIDE SEQUENCE [LARGE SCALE GENOMIC DNA]</scope>
    <source>
        <strain evidence="3 4">NRRL 64651</strain>
    </source>
</reference>
<name>A0ABR1HA60_9HYPO</name>